<feature type="region of interest" description="Disordered" evidence="1">
    <location>
        <begin position="120"/>
        <end position="154"/>
    </location>
</feature>
<evidence type="ECO:0000256" key="1">
    <source>
        <dbReference type="SAM" id="MobiDB-lite"/>
    </source>
</evidence>
<dbReference type="EMBL" id="JBANQN010000001">
    <property type="protein sequence ID" value="KAK6803503.1"/>
    <property type="molecule type" value="Genomic_DNA"/>
</dbReference>
<dbReference type="AlphaFoldDB" id="A0AAN8YN31"/>
<comment type="caution">
    <text evidence="3">The sequence shown here is derived from an EMBL/GenBank/DDBJ whole genome shotgun (WGS) entry which is preliminary data.</text>
</comment>
<name>A0AAN8YN31_SOLBU</name>
<gene>
    <name evidence="3" type="ORF">RDI58_001287</name>
</gene>
<evidence type="ECO:0000313" key="3">
    <source>
        <dbReference type="EMBL" id="KAK6803503.1"/>
    </source>
</evidence>
<organism evidence="3 4">
    <name type="scientific">Solanum bulbocastanum</name>
    <name type="common">Wild potato</name>
    <dbReference type="NCBI Taxonomy" id="147425"/>
    <lineage>
        <taxon>Eukaryota</taxon>
        <taxon>Viridiplantae</taxon>
        <taxon>Streptophyta</taxon>
        <taxon>Embryophyta</taxon>
        <taxon>Tracheophyta</taxon>
        <taxon>Spermatophyta</taxon>
        <taxon>Magnoliopsida</taxon>
        <taxon>eudicotyledons</taxon>
        <taxon>Gunneridae</taxon>
        <taxon>Pentapetalae</taxon>
        <taxon>asterids</taxon>
        <taxon>lamiids</taxon>
        <taxon>Solanales</taxon>
        <taxon>Solanaceae</taxon>
        <taxon>Solanoideae</taxon>
        <taxon>Solaneae</taxon>
        <taxon>Solanum</taxon>
    </lineage>
</organism>
<keyword evidence="4" id="KW-1185">Reference proteome</keyword>
<feature type="compositionally biased region" description="Acidic residues" evidence="1">
    <location>
        <begin position="131"/>
        <end position="154"/>
    </location>
</feature>
<dbReference type="InterPro" id="IPR025312">
    <property type="entry name" value="DUF4216"/>
</dbReference>
<evidence type="ECO:0000313" key="4">
    <source>
        <dbReference type="Proteomes" id="UP001371456"/>
    </source>
</evidence>
<feature type="domain" description="DUF4216" evidence="2">
    <location>
        <begin position="2"/>
        <end position="54"/>
    </location>
</feature>
<reference evidence="3 4" key="1">
    <citation type="submission" date="2024-02" db="EMBL/GenBank/DDBJ databases">
        <title>de novo genome assembly of Solanum bulbocastanum strain 11H21.</title>
        <authorList>
            <person name="Hosaka A.J."/>
        </authorList>
    </citation>
    <scope>NUCLEOTIDE SEQUENCE [LARGE SCALE GENOMIC DNA]</scope>
    <source>
        <tissue evidence="3">Young leaves</tissue>
    </source>
</reference>
<proteinExistence type="predicted"/>
<evidence type="ECO:0000259" key="2">
    <source>
        <dbReference type="Pfam" id="PF13952"/>
    </source>
</evidence>
<dbReference type="Pfam" id="PF13952">
    <property type="entry name" value="DUF4216"/>
    <property type="match status" value="1"/>
</dbReference>
<accession>A0AAN8YN31</accession>
<sequence length="154" mass="17963">MDVGVKKHNQYKLIDINQRHRYKKYEPFILAIQATQVCNVPYPSKKKDKIDWLAVLKVKPHNVVELLDEEVAPIPELNVPFRVEEVEVHEIDMIVSIDEEILLHDLSGGVLEMKKPIDGLHPEYHEIPGESTEEYESEETEENEEEFEEDLDSD</sequence>
<dbReference type="Proteomes" id="UP001371456">
    <property type="component" value="Unassembled WGS sequence"/>
</dbReference>
<protein>
    <recommendedName>
        <fullName evidence="2">DUF4216 domain-containing protein</fullName>
    </recommendedName>
</protein>